<dbReference type="SUPFAM" id="SSF109709">
    <property type="entry name" value="KorB DNA-binding domain-like"/>
    <property type="match status" value="1"/>
</dbReference>
<geneLocation type="plasmid" evidence="2">
    <name>pE20-HI3</name>
</geneLocation>
<protein>
    <recommendedName>
        <fullName evidence="3">DNA-binding plasmid partitioning protein</fullName>
    </recommendedName>
</protein>
<feature type="compositionally biased region" description="Basic and acidic residues" evidence="1">
    <location>
        <begin position="309"/>
        <end position="327"/>
    </location>
</feature>
<dbReference type="EMBL" id="MG288682">
    <property type="protein sequence ID" value="AVX35173.1"/>
    <property type="molecule type" value="Genomic_DNA"/>
</dbReference>
<accession>A0A2R4NGA8</accession>
<name>A0A2R4NGA8_KLEAE</name>
<organism evidence="2">
    <name type="scientific">Klebsiella aerogenes</name>
    <name type="common">Enterobacter aerogenes</name>
    <dbReference type="NCBI Taxonomy" id="548"/>
    <lineage>
        <taxon>Bacteria</taxon>
        <taxon>Pseudomonadati</taxon>
        <taxon>Pseudomonadota</taxon>
        <taxon>Gammaproteobacteria</taxon>
        <taxon>Enterobacterales</taxon>
        <taxon>Enterobacteriaceae</taxon>
        <taxon>Klebsiella/Raoultella group</taxon>
        <taxon>Klebsiella</taxon>
    </lineage>
</organism>
<dbReference type="AlphaFoldDB" id="A0A2R4NGA8"/>
<feature type="compositionally biased region" description="Polar residues" evidence="1">
    <location>
        <begin position="256"/>
        <end position="272"/>
    </location>
</feature>
<feature type="compositionally biased region" description="Low complexity" evidence="1">
    <location>
        <begin position="273"/>
        <end position="287"/>
    </location>
</feature>
<reference evidence="2" key="1">
    <citation type="journal article" date="2018" name="Front. Microbiol.">
        <title>Dissemination of KPC-2-Encoding IncX6 Plasmids Among Multiple Enterobacteriaceae Species in a Single Chinese Hospital.</title>
        <authorList>
            <person name="Li B."/>
            <person name="Feng J."/>
            <person name="Zhan Z."/>
            <person name="Yin Z."/>
            <person name="Jiang Q."/>
            <person name="Wei P."/>
            <person name="Chen X."/>
            <person name="Gao B."/>
            <person name="Hou J."/>
            <person name="Mao P."/>
            <person name="Wu W."/>
            <person name="Chen W."/>
            <person name="Tong Y."/>
            <person name="Wang J."/>
            <person name="Li B."/>
            <person name="Zhou D."/>
        </authorList>
    </citation>
    <scope>NUCLEOTIDE SEQUENCE</scope>
    <source>
        <strain evidence="2">E20</strain>
        <plasmid evidence="2">pE20-HI3</plasmid>
    </source>
</reference>
<feature type="region of interest" description="Disordered" evidence="1">
    <location>
        <begin position="254"/>
        <end position="333"/>
    </location>
</feature>
<proteinExistence type="predicted"/>
<evidence type="ECO:0000256" key="1">
    <source>
        <dbReference type="SAM" id="MobiDB-lite"/>
    </source>
</evidence>
<keyword evidence="2" id="KW-0614">Plasmid</keyword>
<sequence>MTTATMATPAKAKNENVSLRTFLEKNGIGGRLGNGLVMDPTHLNIIPGFNTRTAGLGEAYWELPEVKDHLARLAQQYADSPLEMAPMVVQVRDGQVVIRQGHCRHRAIPLANKIRAERGEGPVDKIRVDEFRGSDSKAELFNLKGNDQLPVSIVAQAESMYRMHNSAEEPMSIEELAADRKVSVTHVRKLLKVHTAPEALKGLIVKGVVAYYAALDVMEKYPDNCVAIIQEAFDKFGKATDKTIGQVLLAKRTGENDTNGESDGNVTTITTTDAGNGSNSASDAAAGVIESSAGNDAGVAGGGSEEGEGGEKSEPKRTPAAKREPKQNIKSQPSVFDVLPKKISKEIVDNSLDVINRIVTEAKEIPFMEDGAEVLAKAQYQLTLTYEEFLQLTAAKDSYDKHLEKIQKKTQSNNI</sequence>
<evidence type="ECO:0008006" key="3">
    <source>
        <dbReference type="Google" id="ProtNLM"/>
    </source>
</evidence>
<dbReference type="RefSeq" id="WP_107332033.1">
    <property type="nucleotide sequence ID" value="NZ_CP094276.1"/>
</dbReference>
<evidence type="ECO:0000313" key="2">
    <source>
        <dbReference type="EMBL" id="AVX35173.1"/>
    </source>
</evidence>